<feature type="transmembrane region" description="Helical" evidence="6">
    <location>
        <begin position="254"/>
        <end position="274"/>
    </location>
</feature>
<feature type="transmembrane region" description="Helical" evidence="6">
    <location>
        <begin position="89"/>
        <end position="106"/>
    </location>
</feature>
<sequence>MAQMLELSENVSISPYLSNKVKEQAFASVNDVIGDSDQGSYSDIENLKPQQQVVRGLKSRHIQLIALGSAIGTGLFIGSGGALSVCGPAPLLIAYIIISFFVWSIMNQMTEMVCLIPLPGEASLYSLAKTYLNSPISFMCGWNLFYAMAMIVPAEITACALLVQYWTDANSAIFISIFIVISILLTMLPVKVFGESEFWVSSIKILTIVGLIIVGIVIFFGGGPAQDHVLGFHYWKTPGAFNPHLSTGSTGKFLAVWTAIIKSGFSFVLVPETVTSCSAECVAPRRNMPKACQRFIYRLALFYIVGTLVVGVIVGYNNDRLMNAIASGKSDAAASPFVIGIQEAGIKVLPHIINACILTSAYSCGTGLLYGSSRTLYSMALRGDAPKIFAKVNRYGTPYYSTGLASLFSLLSYLNCSKSSSVVFNWLSNIATISGFVSWIFVSMTYIRFRKVMNVLNLNDRVPFRRRFQLQMAYFCCGFFIILSLTNGYAVFVDGNWDVSNFFASYVTIGFIIVLYFVGSFYYKQWTFRDFKDIEAEILPKIEVADEEERNDVIPVPKNFMEKVWLYIV</sequence>
<feature type="transmembrane region" description="Helical" evidence="6">
    <location>
        <begin position="205"/>
        <end position="225"/>
    </location>
</feature>
<protein>
    <submittedName>
        <fullName evidence="8">WGS project CCBQ000000000 data, contig 00272</fullName>
    </submittedName>
</protein>
<organism evidence="8 9">
    <name type="scientific">Kluyveromyces dobzhanskii CBS 2104</name>
    <dbReference type="NCBI Taxonomy" id="1427455"/>
    <lineage>
        <taxon>Eukaryota</taxon>
        <taxon>Fungi</taxon>
        <taxon>Dikarya</taxon>
        <taxon>Ascomycota</taxon>
        <taxon>Saccharomycotina</taxon>
        <taxon>Saccharomycetes</taxon>
        <taxon>Saccharomycetales</taxon>
        <taxon>Saccharomycetaceae</taxon>
        <taxon>Kluyveromyces</taxon>
    </lineage>
</organism>
<keyword evidence="9" id="KW-1185">Reference proteome</keyword>
<dbReference type="PANTHER" id="PTHR43341:SF36">
    <property type="entry name" value="PROLINE-SPECIFIC PERMEASE"/>
    <property type="match status" value="1"/>
</dbReference>
<feature type="transmembrane region" description="Helical" evidence="6">
    <location>
        <begin position="470"/>
        <end position="491"/>
    </location>
</feature>
<dbReference type="Pfam" id="PF00324">
    <property type="entry name" value="AA_permease"/>
    <property type="match status" value="1"/>
</dbReference>
<comment type="caution">
    <text evidence="8">The sequence shown here is derived from an EMBL/GenBank/DDBJ whole genome shotgun (WGS) entry which is preliminary data.</text>
</comment>
<comment type="subcellular location">
    <subcellularLocation>
        <location evidence="1">Membrane</location>
        <topology evidence="1">Multi-pass membrane protein</topology>
    </subcellularLocation>
</comment>
<evidence type="ECO:0000256" key="1">
    <source>
        <dbReference type="ARBA" id="ARBA00004141"/>
    </source>
</evidence>
<dbReference type="InterPro" id="IPR050524">
    <property type="entry name" value="APC_YAT"/>
</dbReference>
<keyword evidence="2" id="KW-0813">Transport</keyword>
<name>A0A0A8LAL6_9SACH</name>
<evidence type="ECO:0000313" key="8">
    <source>
        <dbReference type="EMBL" id="CDO95210.1"/>
    </source>
</evidence>
<proteinExistence type="predicted"/>
<feature type="transmembrane region" description="Helical" evidence="6">
    <location>
        <begin position="426"/>
        <end position="449"/>
    </location>
</feature>
<keyword evidence="4 6" id="KW-1133">Transmembrane helix</keyword>
<dbReference type="PANTHER" id="PTHR43341">
    <property type="entry name" value="AMINO ACID PERMEASE"/>
    <property type="match status" value="1"/>
</dbReference>
<evidence type="ECO:0000256" key="4">
    <source>
        <dbReference type="ARBA" id="ARBA00022989"/>
    </source>
</evidence>
<feature type="domain" description="Amino acid permease/ SLC12A" evidence="7">
    <location>
        <begin position="61"/>
        <end position="527"/>
    </location>
</feature>
<dbReference type="Proteomes" id="UP000031516">
    <property type="component" value="Unassembled WGS sequence"/>
</dbReference>
<evidence type="ECO:0000256" key="3">
    <source>
        <dbReference type="ARBA" id="ARBA00022692"/>
    </source>
</evidence>
<feature type="transmembrane region" description="Helical" evidence="6">
    <location>
        <begin position="392"/>
        <end position="414"/>
    </location>
</feature>
<evidence type="ECO:0000256" key="6">
    <source>
        <dbReference type="SAM" id="Phobius"/>
    </source>
</evidence>
<dbReference type="FunFam" id="1.20.1740.10:FF:000001">
    <property type="entry name" value="Amino acid permease"/>
    <property type="match status" value="1"/>
</dbReference>
<dbReference type="PIRSF" id="PIRSF006060">
    <property type="entry name" value="AA_transporter"/>
    <property type="match status" value="1"/>
</dbReference>
<dbReference type="GO" id="GO:0016020">
    <property type="term" value="C:membrane"/>
    <property type="evidence" value="ECO:0007669"/>
    <property type="project" value="UniProtKB-SubCell"/>
</dbReference>
<gene>
    <name evidence="8" type="ORF">KLDO_g3457</name>
</gene>
<evidence type="ECO:0000313" key="9">
    <source>
        <dbReference type="Proteomes" id="UP000031516"/>
    </source>
</evidence>
<evidence type="ECO:0000256" key="2">
    <source>
        <dbReference type="ARBA" id="ARBA00022448"/>
    </source>
</evidence>
<dbReference type="OrthoDB" id="3900342at2759"/>
<feature type="transmembrane region" description="Helical" evidence="6">
    <location>
        <begin position="295"/>
        <end position="316"/>
    </location>
</feature>
<keyword evidence="3 6" id="KW-0812">Transmembrane</keyword>
<feature type="transmembrane region" description="Helical" evidence="6">
    <location>
        <begin position="172"/>
        <end position="193"/>
    </location>
</feature>
<dbReference type="AlphaFoldDB" id="A0A0A8LAL6"/>
<evidence type="ECO:0000259" key="7">
    <source>
        <dbReference type="Pfam" id="PF00324"/>
    </source>
</evidence>
<feature type="transmembrane region" description="Helical" evidence="6">
    <location>
        <begin position="352"/>
        <end position="371"/>
    </location>
</feature>
<keyword evidence="5 6" id="KW-0472">Membrane</keyword>
<dbReference type="Gene3D" id="1.20.1740.10">
    <property type="entry name" value="Amino acid/polyamine transporter I"/>
    <property type="match status" value="1"/>
</dbReference>
<reference evidence="8 9" key="1">
    <citation type="submission" date="2014-03" db="EMBL/GenBank/DDBJ databases">
        <title>The genome of Kluyveromyces dobzhanskii.</title>
        <authorList>
            <person name="Nystedt B."/>
            <person name="Astrom S."/>
        </authorList>
    </citation>
    <scope>NUCLEOTIDE SEQUENCE [LARGE SCALE GENOMIC DNA]</scope>
    <source>
        <strain evidence="8 9">CBS 2104</strain>
    </source>
</reference>
<feature type="transmembrane region" description="Helical" evidence="6">
    <location>
        <begin position="503"/>
        <end position="523"/>
    </location>
</feature>
<dbReference type="InterPro" id="IPR004841">
    <property type="entry name" value="AA-permease/SLC12A_dom"/>
</dbReference>
<dbReference type="EMBL" id="CCBQ010000044">
    <property type="protein sequence ID" value="CDO95210.1"/>
    <property type="molecule type" value="Genomic_DNA"/>
</dbReference>
<accession>A0A0A8LAL6</accession>
<dbReference type="GO" id="GO:0015171">
    <property type="term" value="F:amino acid transmembrane transporter activity"/>
    <property type="evidence" value="ECO:0007669"/>
    <property type="project" value="TreeGrafter"/>
</dbReference>
<feature type="transmembrane region" description="Helical" evidence="6">
    <location>
        <begin position="144"/>
        <end position="166"/>
    </location>
</feature>
<evidence type="ECO:0000256" key="5">
    <source>
        <dbReference type="ARBA" id="ARBA00023136"/>
    </source>
</evidence>